<dbReference type="GO" id="GO:0009060">
    <property type="term" value="P:aerobic respiration"/>
    <property type="evidence" value="ECO:0007669"/>
    <property type="project" value="TreeGrafter"/>
</dbReference>
<keyword evidence="3" id="KW-0677">Repeat</keyword>
<accession>A0A117ITC7</accession>
<comment type="caution">
    <text evidence="7">The sequence shown here is derived from an EMBL/GenBank/DDBJ whole genome shotgun (WGS) entry which is preliminary data.</text>
</comment>
<dbReference type="InterPro" id="IPR017896">
    <property type="entry name" value="4Fe4S_Fe-S-bd"/>
</dbReference>
<dbReference type="Proteomes" id="UP000053462">
    <property type="component" value="Unassembled WGS sequence"/>
</dbReference>
<dbReference type="PANTHER" id="PTHR10849">
    <property type="entry name" value="NADH DEHYDROGENASE UBIQUINONE IRON-SULFUR PROTEIN 8, MITOCHONDRIAL"/>
    <property type="match status" value="1"/>
</dbReference>
<evidence type="ECO:0000256" key="3">
    <source>
        <dbReference type="ARBA" id="ARBA00022737"/>
    </source>
</evidence>
<reference evidence="7 8" key="1">
    <citation type="submission" date="2015-10" db="EMBL/GenBank/DDBJ databases">
        <title>Draft genome sequence of Thermococcus celericrescens strain DSM 17994.</title>
        <authorList>
            <person name="Hong S.-J."/>
            <person name="Park C.-E."/>
            <person name="Shin J.-H."/>
        </authorList>
    </citation>
    <scope>NUCLEOTIDE SEQUENCE [LARGE SCALE GENOMIC DNA]</scope>
    <source>
        <strain evidence="7 8">DSM 17994</strain>
    </source>
</reference>
<evidence type="ECO:0000256" key="5">
    <source>
        <dbReference type="ARBA" id="ARBA00023014"/>
    </source>
</evidence>
<dbReference type="PANTHER" id="PTHR10849:SF35">
    <property type="entry name" value="FORMATE HYDROGENLYASE SUBUNIT 6-RELATED"/>
    <property type="match status" value="1"/>
</dbReference>
<evidence type="ECO:0000256" key="2">
    <source>
        <dbReference type="ARBA" id="ARBA00022723"/>
    </source>
</evidence>
<dbReference type="GO" id="GO:0051539">
    <property type="term" value="F:4 iron, 4 sulfur cluster binding"/>
    <property type="evidence" value="ECO:0007669"/>
    <property type="project" value="UniProtKB-KW"/>
</dbReference>
<name>A0A117ITC7_9EURY</name>
<dbReference type="EMBL" id="LLYW01000035">
    <property type="protein sequence ID" value="KUH32430.1"/>
    <property type="molecule type" value="Genomic_DNA"/>
</dbReference>
<dbReference type="InterPro" id="IPR017900">
    <property type="entry name" value="4Fe4S_Fe_S_CS"/>
</dbReference>
<evidence type="ECO:0000313" key="7">
    <source>
        <dbReference type="EMBL" id="KUH32430.1"/>
    </source>
</evidence>
<dbReference type="SUPFAM" id="SSF54862">
    <property type="entry name" value="4Fe-4S ferredoxins"/>
    <property type="match status" value="1"/>
</dbReference>
<protein>
    <submittedName>
        <fullName evidence="7">Hydrogenase</fullName>
    </submittedName>
</protein>
<evidence type="ECO:0000256" key="4">
    <source>
        <dbReference type="ARBA" id="ARBA00023004"/>
    </source>
</evidence>
<dbReference type="Pfam" id="PF12838">
    <property type="entry name" value="Fer4_7"/>
    <property type="match status" value="1"/>
</dbReference>
<gene>
    <name evidence="7" type="ORF">APY94_10120</name>
</gene>
<dbReference type="OrthoDB" id="23478at2157"/>
<keyword evidence="8" id="KW-1185">Reference proteome</keyword>
<evidence type="ECO:0000259" key="6">
    <source>
        <dbReference type="PROSITE" id="PS51379"/>
    </source>
</evidence>
<keyword evidence="1" id="KW-0004">4Fe-4S</keyword>
<dbReference type="GO" id="GO:0016020">
    <property type="term" value="C:membrane"/>
    <property type="evidence" value="ECO:0007669"/>
    <property type="project" value="InterPro"/>
</dbReference>
<keyword evidence="4" id="KW-0408">Iron</keyword>
<dbReference type="PROSITE" id="PS51379">
    <property type="entry name" value="4FE4S_FER_2"/>
    <property type="match status" value="2"/>
</dbReference>
<evidence type="ECO:0000256" key="1">
    <source>
        <dbReference type="ARBA" id="ARBA00022485"/>
    </source>
</evidence>
<dbReference type="STRING" id="227598.APY94_10120"/>
<dbReference type="AlphaFoldDB" id="A0A117ITC7"/>
<keyword evidence="5" id="KW-0411">Iron-sulfur</keyword>
<proteinExistence type="predicted"/>
<feature type="domain" description="4Fe-4S ferredoxin-type" evidence="6">
    <location>
        <begin position="20"/>
        <end position="50"/>
    </location>
</feature>
<keyword evidence="2" id="KW-0479">Metal-binding</keyword>
<dbReference type="Gene3D" id="3.30.70.3270">
    <property type="match status" value="1"/>
</dbReference>
<dbReference type="GO" id="GO:0003954">
    <property type="term" value="F:NADH dehydrogenase activity"/>
    <property type="evidence" value="ECO:0007669"/>
    <property type="project" value="TreeGrafter"/>
</dbReference>
<dbReference type="PROSITE" id="PS00198">
    <property type="entry name" value="4FE4S_FER_1"/>
    <property type="match status" value="1"/>
</dbReference>
<dbReference type="GO" id="GO:0046872">
    <property type="term" value="F:metal ion binding"/>
    <property type="evidence" value="ECO:0007669"/>
    <property type="project" value="UniProtKB-KW"/>
</dbReference>
<sequence>MPVTKAYPFEPEEAPPEYRGIPRIDPVLCIGCGACANACPPNAILRIDDPENGTRRIVLDVGRCIRCARCEEVCPTGAVRLTAEFEAATDDRNDHVEIVELRLARCRGCGKYTCYTERQVEKVLSLIPRGILDFDRVREKLPLCSECKLKLTVLNATKFGEVEP</sequence>
<evidence type="ECO:0000313" key="8">
    <source>
        <dbReference type="Proteomes" id="UP000053462"/>
    </source>
</evidence>
<feature type="domain" description="4Fe-4S ferredoxin-type" evidence="6">
    <location>
        <begin position="55"/>
        <end position="84"/>
    </location>
</feature>
<organism evidence="7 8">
    <name type="scientific">Thermococcus celericrescens</name>
    <dbReference type="NCBI Taxonomy" id="227598"/>
    <lineage>
        <taxon>Archaea</taxon>
        <taxon>Methanobacteriati</taxon>
        <taxon>Methanobacteriota</taxon>
        <taxon>Thermococci</taxon>
        <taxon>Thermococcales</taxon>
        <taxon>Thermococcaceae</taxon>
        <taxon>Thermococcus</taxon>
    </lineage>
</organism>
<dbReference type="InterPro" id="IPR010226">
    <property type="entry name" value="NADH_quinone_OxRdtase_chainI"/>
</dbReference>